<dbReference type="EMBL" id="AWUE01024720">
    <property type="protein sequence ID" value="OMO49965.1"/>
    <property type="molecule type" value="Genomic_DNA"/>
</dbReference>
<evidence type="ECO:0000313" key="2">
    <source>
        <dbReference type="Proteomes" id="UP000187203"/>
    </source>
</evidence>
<name>A0A1R3FW04_9ROSI</name>
<keyword evidence="2" id="KW-1185">Reference proteome</keyword>
<proteinExistence type="predicted"/>
<dbReference type="AlphaFoldDB" id="A0A1R3FW04"/>
<protein>
    <submittedName>
        <fullName evidence="1">Uncharacterized protein</fullName>
    </submittedName>
</protein>
<comment type="caution">
    <text evidence="1">The sequence shown here is derived from an EMBL/GenBank/DDBJ whole genome shotgun (WGS) entry which is preliminary data.</text>
</comment>
<gene>
    <name evidence="1" type="ORF">COLO4_38270</name>
</gene>
<reference evidence="2" key="1">
    <citation type="submission" date="2013-09" db="EMBL/GenBank/DDBJ databases">
        <title>Corchorus olitorius genome sequencing.</title>
        <authorList>
            <person name="Alam M."/>
            <person name="Haque M.S."/>
            <person name="Islam M.S."/>
            <person name="Emdad E.M."/>
            <person name="Islam M.M."/>
            <person name="Ahmed B."/>
            <person name="Halim A."/>
            <person name="Hossen Q.M.M."/>
            <person name="Hossain M.Z."/>
            <person name="Ahmed R."/>
            <person name="Khan M.M."/>
            <person name="Islam R."/>
            <person name="Rashid M.M."/>
            <person name="Khan S.A."/>
            <person name="Rahman M.S."/>
            <person name="Alam M."/>
            <person name="Yahiya A.S."/>
            <person name="Khan M.S."/>
            <person name="Azam M.S."/>
            <person name="Haque T."/>
            <person name="Lashkar M.Z.H."/>
            <person name="Akhand A.I."/>
            <person name="Morshed G."/>
            <person name="Roy S."/>
            <person name="Uddin K.S."/>
            <person name="Rabeya T."/>
            <person name="Hossain A.S."/>
            <person name="Chowdhury A."/>
            <person name="Snigdha A.R."/>
            <person name="Mortoza M.S."/>
            <person name="Matin S.A."/>
            <person name="Hoque S.M.E."/>
            <person name="Islam M.K."/>
            <person name="Roy D.K."/>
            <person name="Haider R."/>
            <person name="Moosa M.M."/>
            <person name="Elias S.M."/>
            <person name="Hasan A.M."/>
            <person name="Jahan S."/>
            <person name="Shafiuddin M."/>
            <person name="Mahmood N."/>
            <person name="Shommy N.S."/>
        </authorList>
    </citation>
    <scope>NUCLEOTIDE SEQUENCE [LARGE SCALE GENOMIC DNA]</scope>
    <source>
        <strain evidence="2">cv. O-4</strain>
    </source>
</reference>
<organism evidence="1 2">
    <name type="scientific">Corchorus olitorius</name>
    <dbReference type="NCBI Taxonomy" id="93759"/>
    <lineage>
        <taxon>Eukaryota</taxon>
        <taxon>Viridiplantae</taxon>
        <taxon>Streptophyta</taxon>
        <taxon>Embryophyta</taxon>
        <taxon>Tracheophyta</taxon>
        <taxon>Spermatophyta</taxon>
        <taxon>Magnoliopsida</taxon>
        <taxon>eudicotyledons</taxon>
        <taxon>Gunneridae</taxon>
        <taxon>Pentapetalae</taxon>
        <taxon>rosids</taxon>
        <taxon>malvids</taxon>
        <taxon>Malvales</taxon>
        <taxon>Malvaceae</taxon>
        <taxon>Grewioideae</taxon>
        <taxon>Apeibeae</taxon>
        <taxon>Corchorus</taxon>
    </lineage>
</organism>
<sequence length="32" mass="3248">MAKANGEGLKVRLGGTAMGNDFRLPGLVAVFG</sequence>
<dbReference type="Proteomes" id="UP000187203">
    <property type="component" value="Unassembled WGS sequence"/>
</dbReference>
<evidence type="ECO:0000313" key="1">
    <source>
        <dbReference type="EMBL" id="OMO49965.1"/>
    </source>
</evidence>
<accession>A0A1R3FW04</accession>